<feature type="binding site" evidence="7">
    <location>
        <position position="512"/>
    </location>
    <ligand>
        <name>deamido-NAD(+)</name>
        <dbReference type="ChEBI" id="CHEBI:58437"/>
        <note>ligand shared between two neighboring subunits</note>
    </ligand>
</feature>
<feature type="active site" description="Proton acceptor; for glutaminase activity" evidence="7">
    <location>
        <position position="41"/>
    </location>
</feature>
<evidence type="ECO:0000259" key="10">
    <source>
        <dbReference type="PROSITE" id="PS50263"/>
    </source>
</evidence>
<dbReference type="GO" id="GO:0009435">
    <property type="term" value="P:NAD+ biosynthetic process"/>
    <property type="evidence" value="ECO:0007669"/>
    <property type="project" value="UniProtKB-UniRule"/>
</dbReference>
<dbReference type="InterPro" id="IPR036526">
    <property type="entry name" value="C-N_Hydrolase_sf"/>
</dbReference>
<dbReference type="RefSeq" id="WP_161821937.1">
    <property type="nucleotide sequence ID" value="NZ_LSRS01000003.1"/>
</dbReference>
<evidence type="ECO:0000313" key="11">
    <source>
        <dbReference type="EMBL" id="KAF1085480.1"/>
    </source>
</evidence>
<reference evidence="11" key="1">
    <citation type="submission" date="2016-02" db="EMBL/GenBank/DDBJ databases">
        <title>Draft Genome Sequence of Sporotomaculum syntrophicum Strain FB, a Syntrophic Benzoate Degrader.</title>
        <authorList>
            <person name="Nobu M.K."/>
            <person name="Narihiro T."/>
            <person name="Qiu Y.-L."/>
            <person name="Ohashi A."/>
            <person name="Liu W.-T."/>
            <person name="Yuji S."/>
        </authorList>
    </citation>
    <scope>NUCLEOTIDE SEQUENCE</scope>
    <source>
        <strain evidence="11">FB</strain>
    </source>
</reference>
<dbReference type="GO" id="GO:0003952">
    <property type="term" value="F:NAD+ synthase (glutamine-hydrolyzing) activity"/>
    <property type="evidence" value="ECO:0007669"/>
    <property type="project" value="UniProtKB-UniRule"/>
</dbReference>
<evidence type="ECO:0000313" key="12">
    <source>
        <dbReference type="Proteomes" id="UP000798488"/>
    </source>
</evidence>
<comment type="pathway">
    <text evidence="1 7 8">Cofactor biosynthesis; NAD(+) biosynthesis; NAD(+) from deamido-NAD(+) (L-Gln route): step 1/1.</text>
</comment>
<feature type="binding site" evidence="7">
    <location>
        <position position="187"/>
    </location>
    <ligand>
        <name>L-glutamine</name>
        <dbReference type="ChEBI" id="CHEBI:58359"/>
    </ligand>
</feature>
<keyword evidence="12" id="KW-1185">Reference proteome</keyword>
<evidence type="ECO:0000256" key="9">
    <source>
        <dbReference type="RuleBase" id="RU003811"/>
    </source>
</evidence>
<comment type="catalytic activity">
    <reaction evidence="7 8">
        <text>deamido-NAD(+) + L-glutamine + ATP + H2O = L-glutamate + AMP + diphosphate + NAD(+) + H(+)</text>
        <dbReference type="Rhea" id="RHEA:24384"/>
        <dbReference type="ChEBI" id="CHEBI:15377"/>
        <dbReference type="ChEBI" id="CHEBI:15378"/>
        <dbReference type="ChEBI" id="CHEBI:29985"/>
        <dbReference type="ChEBI" id="CHEBI:30616"/>
        <dbReference type="ChEBI" id="CHEBI:33019"/>
        <dbReference type="ChEBI" id="CHEBI:57540"/>
        <dbReference type="ChEBI" id="CHEBI:58359"/>
        <dbReference type="ChEBI" id="CHEBI:58437"/>
        <dbReference type="ChEBI" id="CHEBI:456215"/>
        <dbReference type="EC" id="6.3.5.1"/>
    </reaction>
</comment>
<name>A0A9D3AWI7_9FIRM</name>
<sequence length="542" mass="60359">MLIALAQINPVVGDLEYNTGKILEYINKAGAARSDLVVFPELAITGYPAQDLLLNKQFLDAVEIKLQDICRAVGDTGVILGVPMRGNKGLYNAAALMYQGKLRDVQYKSLLPVYDVFDEKRYFEPAEVRKCIVFKGRRLGVTICEDIWNDKDCWNRQRYAIDPLEELVHQGAEIIINLSASPYHYGKYALRTGMLGKLAAKYQVNMVYVNQVGGNDHLIFDGSSVVVNKAGSLCQRLNKFTEDFALINTGELSKGEFNETGQEDIGWIYEALLLGTRDYLFKNGFGRALVGLSGGIDSSVTAAIAAAALGTDNVVGVSMPSRYSSEGSKDDAYLLAENLGIKYRQLHIDNIFKAYTELFNPEGRPIMDLAEENIQARIRGNILMFISNREGQMVLTTGNKSEMAMGYSTIYGDMAGGLSVLADVPKVMVYRLAEYINREKEVIPRNVISKPPSAELRPDQKDEDSLPPYEVLDQILKAYIEDIKPIDEIVAMGFNRGLVLDITRRVDTAEYKRQQAPPGLRVTSRAFGPGRRMPVAQHWHIK</sequence>
<feature type="binding site" evidence="7">
    <location>
        <position position="402"/>
    </location>
    <ligand>
        <name>deamido-NAD(+)</name>
        <dbReference type="ChEBI" id="CHEBI:58437"/>
        <note>ligand shared between two neighboring subunits</note>
    </ligand>
</feature>
<keyword evidence="5 7" id="KW-0067">ATP-binding</keyword>
<dbReference type="NCBIfam" id="NF010588">
    <property type="entry name" value="PRK13981.1"/>
    <property type="match status" value="1"/>
</dbReference>
<evidence type="ECO:0000256" key="7">
    <source>
        <dbReference type="HAMAP-Rule" id="MF_02090"/>
    </source>
</evidence>
<feature type="binding site" evidence="7">
    <location>
        <position position="397"/>
    </location>
    <ligand>
        <name>ATP</name>
        <dbReference type="ChEBI" id="CHEBI:30616"/>
    </ligand>
</feature>
<dbReference type="SUPFAM" id="SSF52402">
    <property type="entry name" value="Adenine nucleotide alpha hydrolases-like"/>
    <property type="match status" value="1"/>
</dbReference>
<dbReference type="InterPro" id="IPR003694">
    <property type="entry name" value="NAD_synthase"/>
</dbReference>
<dbReference type="Gene3D" id="3.40.50.620">
    <property type="entry name" value="HUPs"/>
    <property type="match status" value="1"/>
</dbReference>
<dbReference type="PROSITE" id="PS50263">
    <property type="entry name" value="CN_HYDROLASE"/>
    <property type="match status" value="1"/>
</dbReference>
<dbReference type="GO" id="GO:0004359">
    <property type="term" value="F:glutaminase activity"/>
    <property type="evidence" value="ECO:0007669"/>
    <property type="project" value="InterPro"/>
</dbReference>
<comment type="similarity">
    <text evidence="2 7 8">In the C-terminal section; belongs to the NAD synthetase family.</text>
</comment>
<feature type="binding site" evidence="7">
    <location>
        <position position="373"/>
    </location>
    <ligand>
        <name>deamido-NAD(+)</name>
        <dbReference type="ChEBI" id="CHEBI:58437"/>
        <note>ligand shared between two neighboring subunits</note>
    </ligand>
</feature>
<feature type="active site" description="Nucleophile; for glutaminase activity" evidence="7">
    <location>
        <position position="144"/>
    </location>
</feature>
<accession>A0A9D3AWI7</accession>
<evidence type="ECO:0000256" key="1">
    <source>
        <dbReference type="ARBA" id="ARBA00005188"/>
    </source>
</evidence>
<feature type="active site" description="For glutaminase activity" evidence="7">
    <location>
        <position position="108"/>
    </location>
</feature>
<evidence type="ECO:0000256" key="4">
    <source>
        <dbReference type="ARBA" id="ARBA00022741"/>
    </source>
</evidence>
<keyword evidence="3 7" id="KW-0436">Ligase</keyword>
<dbReference type="InterPro" id="IPR014729">
    <property type="entry name" value="Rossmann-like_a/b/a_fold"/>
</dbReference>
<comment type="caution">
    <text evidence="11">The sequence shown here is derived from an EMBL/GenBank/DDBJ whole genome shotgun (WGS) entry which is preliminary data.</text>
</comment>
<feature type="binding site" evidence="7">
    <location>
        <position position="114"/>
    </location>
    <ligand>
        <name>L-glutamine</name>
        <dbReference type="ChEBI" id="CHEBI:58359"/>
    </ligand>
</feature>
<dbReference type="CDD" id="cd00553">
    <property type="entry name" value="NAD_synthase"/>
    <property type="match status" value="1"/>
</dbReference>
<dbReference type="NCBIfam" id="TIGR00552">
    <property type="entry name" value="nadE"/>
    <property type="match status" value="1"/>
</dbReference>
<dbReference type="HAMAP" id="MF_02090">
    <property type="entry name" value="NadE_glutamine_dep"/>
    <property type="match status" value="1"/>
</dbReference>
<evidence type="ECO:0000256" key="8">
    <source>
        <dbReference type="PIRNR" id="PIRNR006630"/>
    </source>
</evidence>
<dbReference type="Gene3D" id="3.60.110.10">
    <property type="entry name" value="Carbon-nitrogen hydrolase"/>
    <property type="match status" value="1"/>
</dbReference>
<dbReference type="PIRSF" id="PIRSF006630">
    <property type="entry name" value="NADS_GAT"/>
    <property type="match status" value="1"/>
</dbReference>
<evidence type="ECO:0000256" key="3">
    <source>
        <dbReference type="ARBA" id="ARBA00022598"/>
    </source>
</evidence>
<comment type="function">
    <text evidence="7">Catalyzes the ATP-dependent amidation of deamido-NAD to form NAD. Uses L-glutamine as a nitrogen source.</text>
</comment>
<dbReference type="FunFam" id="3.40.50.620:FF:000106">
    <property type="entry name" value="Glutamine-dependent NAD(+) synthetase"/>
    <property type="match status" value="1"/>
</dbReference>
<comment type="similarity">
    <text evidence="9">Belongs to the NAD synthetase family.</text>
</comment>
<dbReference type="SUPFAM" id="SSF56317">
    <property type="entry name" value="Carbon-nitrogen hydrolase"/>
    <property type="match status" value="1"/>
</dbReference>
<dbReference type="CDD" id="cd07570">
    <property type="entry name" value="GAT_Gln-NAD-synth"/>
    <property type="match status" value="1"/>
</dbReference>
<dbReference type="Pfam" id="PF00795">
    <property type="entry name" value="CN_hydrolase"/>
    <property type="match status" value="1"/>
</dbReference>
<dbReference type="EC" id="6.3.5.1" evidence="7 8"/>
<feature type="binding site" evidence="7">
    <location>
        <begin position="291"/>
        <end position="298"/>
    </location>
    <ligand>
        <name>ATP</name>
        <dbReference type="ChEBI" id="CHEBI:30616"/>
    </ligand>
</feature>
<evidence type="ECO:0000256" key="5">
    <source>
        <dbReference type="ARBA" id="ARBA00022840"/>
    </source>
</evidence>
<dbReference type="Pfam" id="PF02540">
    <property type="entry name" value="NAD_synthase"/>
    <property type="match status" value="1"/>
</dbReference>
<dbReference type="PANTHER" id="PTHR23090:SF9">
    <property type="entry name" value="GLUTAMINE-DEPENDENT NAD(+) SYNTHETASE"/>
    <property type="match status" value="1"/>
</dbReference>
<evidence type="ECO:0000256" key="2">
    <source>
        <dbReference type="ARBA" id="ARBA00007145"/>
    </source>
</evidence>
<dbReference type="AlphaFoldDB" id="A0A9D3AWI7"/>
<dbReference type="InterPro" id="IPR003010">
    <property type="entry name" value="C-N_Hydrolase"/>
</dbReference>
<organism evidence="11 12">
    <name type="scientific">Sporotomaculum syntrophicum</name>
    <dbReference type="NCBI Taxonomy" id="182264"/>
    <lineage>
        <taxon>Bacteria</taxon>
        <taxon>Bacillati</taxon>
        <taxon>Bacillota</taxon>
        <taxon>Clostridia</taxon>
        <taxon>Eubacteriales</taxon>
        <taxon>Desulfallaceae</taxon>
        <taxon>Sporotomaculum</taxon>
    </lineage>
</organism>
<evidence type="ECO:0000256" key="6">
    <source>
        <dbReference type="ARBA" id="ARBA00023027"/>
    </source>
</evidence>
<dbReference type="PANTHER" id="PTHR23090">
    <property type="entry name" value="NH 3 /GLUTAMINE-DEPENDENT NAD + SYNTHETASE"/>
    <property type="match status" value="1"/>
</dbReference>
<feature type="binding site" evidence="7">
    <location>
        <position position="181"/>
    </location>
    <ligand>
        <name>L-glutamine</name>
        <dbReference type="ChEBI" id="CHEBI:58359"/>
    </ligand>
</feature>
<dbReference type="InterPro" id="IPR022310">
    <property type="entry name" value="NAD/GMP_synthase"/>
</dbReference>
<protein>
    <recommendedName>
        <fullName evidence="7 8">Glutamine-dependent NAD(+) synthetase</fullName>
        <ecNumber evidence="7 8">6.3.5.1</ecNumber>
    </recommendedName>
    <alternativeName>
        <fullName evidence="7 8">NAD(+) synthase [glutamine-hydrolyzing]</fullName>
    </alternativeName>
</protein>
<gene>
    <name evidence="11" type="primary">nadE_2</name>
    <name evidence="7" type="synonym">nadE</name>
    <name evidence="11" type="ORF">SPSYN_01622</name>
</gene>
<proteinExistence type="inferred from homology"/>
<dbReference type="GO" id="GO:0008795">
    <property type="term" value="F:NAD+ synthase activity"/>
    <property type="evidence" value="ECO:0007669"/>
    <property type="project" value="UniProtKB-UniRule"/>
</dbReference>
<dbReference type="GO" id="GO:0005737">
    <property type="term" value="C:cytoplasm"/>
    <property type="evidence" value="ECO:0007669"/>
    <property type="project" value="InterPro"/>
</dbReference>
<dbReference type="Proteomes" id="UP000798488">
    <property type="component" value="Unassembled WGS sequence"/>
</dbReference>
<feature type="domain" description="CN hydrolase" evidence="10">
    <location>
        <begin position="1"/>
        <end position="254"/>
    </location>
</feature>
<keyword evidence="6 7" id="KW-0520">NAD</keyword>
<keyword evidence="4 7" id="KW-0547">Nucleotide-binding</keyword>
<dbReference type="GO" id="GO:0005524">
    <property type="term" value="F:ATP binding"/>
    <property type="evidence" value="ECO:0007669"/>
    <property type="project" value="UniProtKB-UniRule"/>
</dbReference>
<dbReference type="OrthoDB" id="9803818at2"/>
<dbReference type="EMBL" id="LSRS01000003">
    <property type="protein sequence ID" value="KAF1085480.1"/>
    <property type="molecule type" value="Genomic_DNA"/>
</dbReference>
<comment type="caution">
    <text evidence="7">Lacks conserved residue(s) required for the propagation of feature annotation.</text>
</comment>
<dbReference type="InterPro" id="IPR014445">
    <property type="entry name" value="Gln-dep_NAD_synthase"/>
</dbReference>